<feature type="transmembrane region" description="Helical" evidence="10">
    <location>
        <begin position="131"/>
        <end position="149"/>
    </location>
</feature>
<evidence type="ECO:0000256" key="5">
    <source>
        <dbReference type="ARBA" id="ARBA00022475"/>
    </source>
</evidence>
<feature type="transmembrane region" description="Helical" evidence="10">
    <location>
        <begin position="230"/>
        <end position="252"/>
    </location>
</feature>
<keyword evidence="13" id="KW-1185">Reference proteome</keyword>
<evidence type="ECO:0000256" key="9">
    <source>
        <dbReference type="ARBA" id="ARBA00023136"/>
    </source>
</evidence>
<dbReference type="GO" id="GO:0022857">
    <property type="term" value="F:transmembrane transporter activity"/>
    <property type="evidence" value="ECO:0007669"/>
    <property type="project" value="InterPro"/>
</dbReference>
<feature type="domain" description="ABC transmembrane type-1" evidence="11">
    <location>
        <begin position="62"/>
        <end position="249"/>
    </location>
</feature>
<dbReference type="Gene3D" id="1.10.3720.10">
    <property type="entry name" value="MetI-like"/>
    <property type="match status" value="1"/>
</dbReference>
<proteinExistence type="inferred from homology"/>
<keyword evidence="4 10" id="KW-0813">Transport</keyword>
<feature type="transmembrane region" description="Helical" evidence="10">
    <location>
        <begin position="177"/>
        <end position="199"/>
    </location>
</feature>
<comment type="function">
    <text evidence="1">Part of the binding-protein-dependent transport system for glutamine; probably responsible for the translocation of the substrate across the membrane.</text>
</comment>
<dbReference type="Proteomes" id="UP001301140">
    <property type="component" value="Unassembled WGS sequence"/>
</dbReference>
<feature type="transmembrane region" description="Helical" evidence="10">
    <location>
        <begin position="68"/>
        <end position="88"/>
    </location>
</feature>
<dbReference type="SUPFAM" id="SSF161098">
    <property type="entry name" value="MetI-like"/>
    <property type="match status" value="1"/>
</dbReference>
<evidence type="ECO:0000256" key="4">
    <source>
        <dbReference type="ARBA" id="ARBA00022448"/>
    </source>
</evidence>
<feature type="transmembrane region" description="Helical" evidence="10">
    <location>
        <begin position="108"/>
        <end position="125"/>
    </location>
</feature>
<evidence type="ECO:0000256" key="7">
    <source>
        <dbReference type="ARBA" id="ARBA00022970"/>
    </source>
</evidence>
<evidence type="ECO:0000256" key="10">
    <source>
        <dbReference type="RuleBase" id="RU363032"/>
    </source>
</evidence>
<dbReference type="Pfam" id="PF00528">
    <property type="entry name" value="BPD_transp_1"/>
    <property type="match status" value="1"/>
</dbReference>
<evidence type="ECO:0000313" key="13">
    <source>
        <dbReference type="Proteomes" id="UP001301140"/>
    </source>
</evidence>
<reference evidence="12 13" key="1">
    <citation type="submission" date="2023-03" db="EMBL/GenBank/DDBJ databases">
        <title>YIM 152171 draft genome.</title>
        <authorList>
            <person name="Yang Z."/>
        </authorList>
    </citation>
    <scope>NUCLEOTIDE SEQUENCE [LARGE SCALE GENOMIC DNA]</scope>
    <source>
        <strain evidence="12 13">YIM 152171</strain>
    </source>
</reference>
<evidence type="ECO:0000256" key="1">
    <source>
        <dbReference type="ARBA" id="ARBA00003159"/>
    </source>
</evidence>
<keyword evidence="5" id="KW-1003">Cell membrane</keyword>
<evidence type="ECO:0000256" key="2">
    <source>
        <dbReference type="ARBA" id="ARBA00004429"/>
    </source>
</evidence>
<keyword evidence="8 10" id="KW-1133">Transmembrane helix</keyword>
<comment type="subcellular location">
    <subcellularLocation>
        <location evidence="2">Cell inner membrane</location>
        <topology evidence="2">Multi-pass membrane protein</topology>
    </subcellularLocation>
    <subcellularLocation>
        <location evidence="10">Cell membrane</location>
        <topology evidence="10">Multi-pass membrane protein</topology>
    </subcellularLocation>
</comment>
<organism evidence="12 13">
    <name type="scientific">Marinimicrococcus flavescens</name>
    <dbReference type="NCBI Taxonomy" id="3031815"/>
    <lineage>
        <taxon>Bacteria</taxon>
        <taxon>Pseudomonadati</taxon>
        <taxon>Pseudomonadota</taxon>
        <taxon>Alphaproteobacteria</taxon>
        <taxon>Geminicoccales</taxon>
        <taxon>Geminicoccaceae</taxon>
        <taxon>Marinimicrococcus</taxon>
    </lineage>
</organism>
<dbReference type="InterPro" id="IPR010065">
    <property type="entry name" value="AA_ABC_transptr_permease_3TM"/>
</dbReference>
<feature type="transmembrane region" description="Helical" evidence="10">
    <location>
        <begin position="12"/>
        <end position="32"/>
    </location>
</feature>
<dbReference type="InterPro" id="IPR043429">
    <property type="entry name" value="ArtM/GltK/GlnP/TcyL/YhdX-like"/>
</dbReference>
<dbReference type="RefSeq" id="WP_327788851.1">
    <property type="nucleotide sequence ID" value="NZ_JARGEQ010000083.1"/>
</dbReference>
<dbReference type="InterPro" id="IPR000515">
    <property type="entry name" value="MetI-like"/>
</dbReference>
<keyword evidence="9 10" id="KW-0472">Membrane</keyword>
<dbReference type="NCBIfam" id="TIGR01726">
    <property type="entry name" value="HEQRo_perm_3TM"/>
    <property type="match status" value="1"/>
</dbReference>
<dbReference type="PROSITE" id="PS50928">
    <property type="entry name" value="ABC_TM1"/>
    <property type="match status" value="1"/>
</dbReference>
<evidence type="ECO:0000313" key="12">
    <source>
        <dbReference type="EMBL" id="MDF1586435.1"/>
    </source>
</evidence>
<name>A0AAP4D500_9PROT</name>
<dbReference type="AlphaFoldDB" id="A0AAP4D500"/>
<evidence type="ECO:0000256" key="3">
    <source>
        <dbReference type="ARBA" id="ARBA00010072"/>
    </source>
</evidence>
<protein>
    <submittedName>
        <fullName evidence="12">Amino acid ABC transporter permease</fullName>
    </submittedName>
</protein>
<evidence type="ECO:0000259" key="11">
    <source>
        <dbReference type="PROSITE" id="PS50928"/>
    </source>
</evidence>
<dbReference type="PANTHER" id="PTHR30614">
    <property type="entry name" value="MEMBRANE COMPONENT OF AMINO ACID ABC TRANSPORTER"/>
    <property type="match status" value="1"/>
</dbReference>
<comment type="caution">
    <text evidence="12">The sequence shown here is derived from an EMBL/GenBank/DDBJ whole genome shotgun (WGS) entry which is preliminary data.</text>
</comment>
<evidence type="ECO:0000256" key="6">
    <source>
        <dbReference type="ARBA" id="ARBA00022692"/>
    </source>
</evidence>
<evidence type="ECO:0000256" key="8">
    <source>
        <dbReference type="ARBA" id="ARBA00022989"/>
    </source>
</evidence>
<accession>A0AAP4D500</accession>
<dbReference type="GO" id="GO:0006865">
    <property type="term" value="P:amino acid transport"/>
    <property type="evidence" value="ECO:0007669"/>
    <property type="project" value="UniProtKB-KW"/>
</dbReference>
<dbReference type="GO" id="GO:0043190">
    <property type="term" value="C:ATP-binding cassette (ABC) transporter complex"/>
    <property type="evidence" value="ECO:0007669"/>
    <property type="project" value="InterPro"/>
</dbReference>
<gene>
    <name evidence="12" type="ORF">PZ740_08560</name>
</gene>
<dbReference type="InterPro" id="IPR035906">
    <property type="entry name" value="MetI-like_sf"/>
</dbReference>
<sequence length="260" mass="28899">MLTRKSPLIDIAQLIAFVGVLVWLILAGAQAMEYNWQWYRVDRYIYRIIDGEFIPGPLLRGLGVTIEITFYSMIITLVISLATALLRLSGSVSGRLVATVYLEAIRNTPLLIQLFLFYFVLAPIIGIDRFWAGVLCLAFFEGSFGAEIIRAGLQSVPRGQYEAADAIGLTRRDRLRFIILPQAIPLILPPMTGLVISLIKHSAILSVIAVAELTTQGLDLISETFMAFEIWFTVGAIYLVITVSLSLLVSWIEHRAAIGR</sequence>
<keyword evidence="6 10" id="KW-0812">Transmembrane</keyword>
<dbReference type="EMBL" id="JARGEQ010000083">
    <property type="protein sequence ID" value="MDF1586435.1"/>
    <property type="molecule type" value="Genomic_DNA"/>
</dbReference>
<comment type="similarity">
    <text evidence="3">Belongs to the binding-protein-dependent transport system permease family. HisMQ subfamily.</text>
</comment>
<dbReference type="PANTHER" id="PTHR30614:SF20">
    <property type="entry name" value="GLUTAMINE TRANSPORT SYSTEM PERMEASE PROTEIN GLNP"/>
    <property type="match status" value="1"/>
</dbReference>
<keyword evidence="7" id="KW-0029">Amino-acid transport</keyword>
<dbReference type="CDD" id="cd06261">
    <property type="entry name" value="TM_PBP2"/>
    <property type="match status" value="1"/>
</dbReference>